<reference evidence="1 2" key="1">
    <citation type="submission" date="2018-11" db="EMBL/GenBank/DDBJ databases">
        <authorList>
            <consortium name="Pathogen Informatics"/>
        </authorList>
    </citation>
    <scope>NUCLEOTIDE SEQUENCE [LARGE SCALE GENOMIC DNA]</scope>
</reference>
<organism evidence="1">
    <name type="scientific">Heligmosomoides polygyrus</name>
    <name type="common">Parasitic roundworm</name>
    <dbReference type="NCBI Taxonomy" id="6339"/>
    <lineage>
        <taxon>Eukaryota</taxon>
        <taxon>Metazoa</taxon>
        <taxon>Ecdysozoa</taxon>
        <taxon>Nematoda</taxon>
        <taxon>Chromadorea</taxon>
        <taxon>Rhabditida</taxon>
        <taxon>Rhabditina</taxon>
        <taxon>Rhabditomorpha</taxon>
        <taxon>Strongyloidea</taxon>
        <taxon>Heligmosomidae</taxon>
        <taxon>Heligmosomoides</taxon>
    </lineage>
</organism>
<evidence type="ECO:0000313" key="2">
    <source>
        <dbReference type="Proteomes" id="UP000050761"/>
    </source>
</evidence>
<keyword evidence="2" id="KW-1185">Reference proteome</keyword>
<gene>
    <name evidence="1" type="ORF">HPBE_LOCUS8306</name>
</gene>
<name>A0A3P8BHC3_HELPZ</name>
<reference evidence="3" key="2">
    <citation type="submission" date="2019-09" db="UniProtKB">
        <authorList>
            <consortium name="WormBaseParasite"/>
        </authorList>
    </citation>
    <scope>IDENTIFICATION</scope>
</reference>
<dbReference type="EMBL" id="UZAH01026116">
    <property type="protein sequence ID" value="VDO75808.1"/>
    <property type="molecule type" value="Genomic_DNA"/>
</dbReference>
<sequence length="270" mass="30127">MGSAPYLIIKHTRELLAAAGRPRTIARGEGADRNGQAPHYGLLPTSDETEALERGNRRRVERQQAAAAVLQPKEGAREQERRIERLRLKRCGSVSALTAFVAYVATSDSCEEEVEPIYVELEKFYKEDDTFITTMVFYKMVVCDFKAKIGPRRPPEGLLIRTHGLEWNEHGEGPSEFIIMAKTILTKRHSGTQRKIRFSSPLLQKSITVTNERLQLQQGVLAGKGNVTPNVLGSNGGFISTDKNEADLVAEAFQKVYNRNQIDGDSTLVK</sequence>
<dbReference type="AlphaFoldDB" id="A0A3P8BHC3"/>
<evidence type="ECO:0000313" key="3">
    <source>
        <dbReference type="WBParaSite" id="HPBE_0000830501-mRNA-1"/>
    </source>
</evidence>
<dbReference type="Proteomes" id="UP000050761">
    <property type="component" value="Unassembled WGS sequence"/>
</dbReference>
<accession>A0A3P8BHC3</accession>
<protein>
    <submittedName>
        <fullName evidence="1 3">Uncharacterized protein</fullName>
    </submittedName>
</protein>
<dbReference type="WBParaSite" id="HPBE_0000830501-mRNA-1">
    <property type="protein sequence ID" value="HPBE_0000830501-mRNA-1"/>
    <property type="gene ID" value="HPBE_0000830501"/>
</dbReference>
<evidence type="ECO:0000313" key="1">
    <source>
        <dbReference type="EMBL" id="VDO75808.1"/>
    </source>
</evidence>
<proteinExistence type="predicted"/>